<comment type="domain">
    <text evidence="8">The N-terminal region contains the highly conserved SGGXDS motif, predicted to be a P-loop motif involved in ATP binding.</text>
</comment>
<comment type="subcellular location">
    <subcellularLocation>
        <location evidence="1 8">Cytoplasm</location>
    </subcellularLocation>
</comment>
<comment type="caution">
    <text evidence="10">The sequence shown here is derived from an EMBL/GenBank/DDBJ whole genome shotgun (WGS) entry which is preliminary data.</text>
</comment>
<evidence type="ECO:0000256" key="8">
    <source>
        <dbReference type="HAMAP-Rule" id="MF_01161"/>
    </source>
</evidence>
<dbReference type="SUPFAM" id="SSF56037">
    <property type="entry name" value="PheT/TilS domain"/>
    <property type="match status" value="1"/>
</dbReference>
<evidence type="ECO:0000256" key="3">
    <source>
        <dbReference type="ARBA" id="ARBA00022598"/>
    </source>
</evidence>
<dbReference type="InterPro" id="IPR012795">
    <property type="entry name" value="tRNA_Ile_lys_synt_N"/>
</dbReference>
<feature type="binding site" evidence="8">
    <location>
        <begin position="37"/>
        <end position="42"/>
    </location>
    <ligand>
        <name>ATP</name>
        <dbReference type="ChEBI" id="CHEBI:30616"/>
    </ligand>
</feature>
<dbReference type="Pfam" id="PF11734">
    <property type="entry name" value="TilS_C"/>
    <property type="match status" value="1"/>
</dbReference>
<comment type="catalytic activity">
    <reaction evidence="7 8">
        <text>cytidine(34) in tRNA(Ile2) + L-lysine + ATP = lysidine(34) in tRNA(Ile2) + AMP + diphosphate + H(+)</text>
        <dbReference type="Rhea" id="RHEA:43744"/>
        <dbReference type="Rhea" id="RHEA-COMP:10625"/>
        <dbReference type="Rhea" id="RHEA-COMP:10670"/>
        <dbReference type="ChEBI" id="CHEBI:15378"/>
        <dbReference type="ChEBI" id="CHEBI:30616"/>
        <dbReference type="ChEBI" id="CHEBI:32551"/>
        <dbReference type="ChEBI" id="CHEBI:33019"/>
        <dbReference type="ChEBI" id="CHEBI:82748"/>
        <dbReference type="ChEBI" id="CHEBI:83665"/>
        <dbReference type="ChEBI" id="CHEBI:456215"/>
        <dbReference type="EC" id="6.3.4.19"/>
    </reaction>
</comment>
<accession>T1CHT9</accession>
<evidence type="ECO:0000256" key="5">
    <source>
        <dbReference type="ARBA" id="ARBA00022741"/>
    </source>
</evidence>
<evidence type="ECO:0000256" key="7">
    <source>
        <dbReference type="ARBA" id="ARBA00048539"/>
    </source>
</evidence>
<dbReference type="RefSeq" id="WP_023937762.1">
    <property type="nucleotide sequence ID" value="NZ_BAOU01000032.1"/>
</dbReference>
<keyword evidence="6 8" id="KW-0067">ATP-binding</keyword>
<dbReference type="InterPro" id="IPR011063">
    <property type="entry name" value="TilS/TtcA_N"/>
</dbReference>
<dbReference type="InterPro" id="IPR014729">
    <property type="entry name" value="Rossmann-like_a/b/a_fold"/>
</dbReference>
<dbReference type="SUPFAM" id="SSF52402">
    <property type="entry name" value="Adenine nucleotide alpha hydrolases-like"/>
    <property type="match status" value="1"/>
</dbReference>
<name>T1CHT9_9PORP</name>
<reference evidence="10 11" key="2">
    <citation type="journal article" date="2013" name="Genome Announc.">
        <title>Draft Genome Sequences of Porphyromonas crevioricanis JCM 15906T and Porphyromonas cansulci JCM 13913T Isolated from a Canine Oral Cavity.</title>
        <authorList>
            <person name="Sakamoto M."/>
            <person name="Tanaka N."/>
            <person name="Shiwa Y."/>
            <person name="Yoshikawa H."/>
            <person name="Ohkuma M."/>
        </authorList>
    </citation>
    <scope>NUCLEOTIDE SEQUENCE [LARGE SCALE GENOMIC DNA]</scope>
    <source>
        <strain evidence="10 11">JCM 15906</strain>
    </source>
</reference>
<keyword evidence="2 8" id="KW-0963">Cytoplasm</keyword>
<evidence type="ECO:0000256" key="2">
    <source>
        <dbReference type="ARBA" id="ARBA00022490"/>
    </source>
</evidence>
<dbReference type="InterPro" id="IPR012094">
    <property type="entry name" value="tRNA_Ile_lys_synt"/>
</dbReference>
<evidence type="ECO:0000313" key="10">
    <source>
        <dbReference type="EMBL" id="GAD05546.1"/>
    </source>
</evidence>
<evidence type="ECO:0000256" key="1">
    <source>
        <dbReference type="ARBA" id="ARBA00004496"/>
    </source>
</evidence>
<dbReference type="HAMAP" id="MF_01161">
    <property type="entry name" value="tRNA_Ile_lys_synt"/>
    <property type="match status" value="1"/>
</dbReference>
<keyword evidence="5 8" id="KW-0547">Nucleotide-binding</keyword>
<dbReference type="InterPro" id="IPR012796">
    <property type="entry name" value="Lysidine-tRNA-synth_C"/>
</dbReference>
<dbReference type="PANTHER" id="PTHR43033">
    <property type="entry name" value="TRNA(ILE)-LYSIDINE SYNTHASE-RELATED"/>
    <property type="match status" value="1"/>
</dbReference>
<protein>
    <recommendedName>
        <fullName evidence="8">tRNA(Ile)-lysidine synthase</fullName>
        <ecNumber evidence="8">6.3.4.19</ecNumber>
    </recommendedName>
    <alternativeName>
        <fullName evidence="8">tRNA(Ile)-2-lysyl-cytidine synthase</fullName>
    </alternativeName>
    <alternativeName>
        <fullName evidence="8">tRNA(Ile)-lysidine synthetase</fullName>
    </alternativeName>
</protein>
<dbReference type="GO" id="GO:0005524">
    <property type="term" value="F:ATP binding"/>
    <property type="evidence" value="ECO:0007669"/>
    <property type="project" value="UniProtKB-UniRule"/>
</dbReference>
<dbReference type="EC" id="6.3.4.19" evidence="8"/>
<evidence type="ECO:0000256" key="4">
    <source>
        <dbReference type="ARBA" id="ARBA00022694"/>
    </source>
</evidence>
<evidence type="ECO:0000259" key="9">
    <source>
        <dbReference type="SMART" id="SM00977"/>
    </source>
</evidence>
<dbReference type="NCBIfam" id="TIGR02433">
    <property type="entry name" value="lysidine_TilS_C"/>
    <property type="match status" value="1"/>
</dbReference>
<dbReference type="NCBIfam" id="TIGR02432">
    <property type="entry name" value="lysidine_TilS_N"/>
    <property type="match status" value="1"/>
</dbReference>
<dbReference type="Pfam" id="PF01171">
    <property type="entry name" value="ATP_bind_3"/>
    <property type="match status" value="1"/>
</dbReference>
<dbReference type="GO" id="GO:0005737">
    <property type="term" value="C:cytoplasm"/>
    <property type="evidence" value="ECO:0007669"/>
    <property type="project" value="UniProtKB-SubCell"/>
</dbReference>
<keyword evidence="3 8" id="KW-0436">Ligase</keyword>
<dbReference type="GO" id="GO:0006400">
    <property type="term" value="P:tRNA modification"/>
    <property type="evidence" value="ECO:0007669"/>
    <property type="project" value="UniProtKB-UniRule"/>
</dbReference>
<organism evidence="10 11">
    <name type="scientific">Porphyromonas crevioricanis JCM 15906</name>
    <dbReference type="NCBI Taxonomy" id="1305617"/>
    <lineage>
        <taxon>Bacteria</taxon>
        <taxon>Pseudomonadati</taxon>
        <taxon>Bacteroidota</taxon>
        <taxon>Bacteroidia</taxon>
        <taxon>Bacteroidales</taxon>
        <taxon>Porphyromonadaceae</taxon>
        <taxon>Porphyromonas</taxon>
    </lineage>
</organism>
<evidence type="ECO:0000313" key="11">
    <source>
        <dbReference type="Proteomes" id="UP000018031"/>
    </source>
</evidence>
<dbReference type="Proteomes" id="UP000018031">
    <property type="component" value="Unassembled WGS sequence"/>
</dbReference>
<feature type="domain" description="Lysidine-tRNA(Ile) synthetase C-terminal" evidence="9">
    <location>
        <begin position="384"/>
        <end position="455"/>
    </location>
</feature>
<dbReference type="PANTHER" id="PTHR43033:SF1">
    <property type="entry name" value="TRNA(ILE)-LYSIDINE SYNTHASE-RELATED"/>
    <property type="match status" value="1"/>
</dbReference>
<dbReference type="AlphaFoldDB" id="T1CHT9"/>
<dbReference type="Gene3D" id="3.40.50.620">
    <property type="entry name" value="HUPs"/>
    <property type="match status" value="1"/>
</dbReference>
<gene>
    <name evidence="8" type="primary">tilS</name>
    <name evidence="10" type="ORF">PORCRE_1251</name>
</gene>
<keyword evidence="4 8" id="KW-0819">tRNA processing</keyword>
<sequence>MQQGIHTPHTEAIEKQIKKELNQAGLRVQDLIIVGVSGGADSVALLLSLYRLGCLVEAAHCNFSLRPGDCEEDEVFVQKLCQDLDIPIRHITFDTTSYAQKHGISIEMSARKLRYTWFEELMQSRQASALALAHHRDDNIETLLLNLTAGTGLRGLTAMRTWSKQRIFRPLLHFSRKEIEEYLSDIDQDYRIDKSNTDTTYKRNFVRHRLIPLLKEINPSVEKAIDRTIDNLQGVEDIFEEQLSESVIRFYREGKISMEEVLSSASVPTFLFELLRPAHFSRVMIRDIYQRLSNSSGAVYDSPTHRLVRSTNSLHIYPLASLLDQHDVKEILIPINNTEQGECLFPHNKDLKLCWRIVDRQMFGASLRLPLNMALFDYNKLGQLSLRLKQAGEKIYPFGMKGSKKISKLLIDCKYPLQERDMDLLCSDNTPIWVPGLVADRRFGVDANTKCCLLCSISKTTNEE</sequence>
<comment type="similarity">
    <text evidence="8">Belongs to the tRNA(Ile)-lysidine synthase family.</text>
</comment>
<proteinExistence type="inferred from homology"/>
<dbReference type="EMBL" id="BAOU01000032">
    <property type="protein sequence ID" value="GAD05546.1"/>
    <property type="molecule type" value="Genomic_DNA"/>
</dbReference>
<evidence type="ECO:0000256" key="6">
    <source>
        <dbReference type="ARBA" id="ARBA00022840"/>
    </source>
</evidence>
<dbReference type="CDD" id="cd01992">
    <property type="entry name" value="TilS_N"/>
    <property type="match status" value="1"/>
</dbReference>
<dbReference type="GO" id="GO:0032267">
    <property type="term" value="F:tRNA(Ile)-lysidine synthase activity"/>
    <property type="evidence" value="ECO:0007669"/>
    <property type="project" value="UniProtKB-EC"/>
</dbReference>
<comment type="function">
    <text evidence="8">Ligates lysine onto the cytidine present at position 34 of the AUA codon-specific tRNA(Ile) that contains the anticodon CAU, in an ATP-dependent manner. Cytidine is converted to lysidine, thus changing the amino acid specificity of the tRNA from methionine to isoleucine.</text>
</comment>
<reference evidence="11" key="1">
    <citation type="journal article" date="2013" name="Genome">
        <title>Draft Genome Sequences of Porphyromonas crevioricanis JCM 15906T and Porphyromonas cansulci JCM 13913T Isolated from a Canine Oral Cavity.</title>
        <authorList>
            <person name="Sakamoto M."/>
            <person name="Tanaka N."/>
            <person name="Shiwa Y."/>
            <person name="Yoshikawa H."/>
            <person name="Ohkuma M."/>
        </authorList>
    </citation>
    <scope>NUCLEOTIDE SEQUENCE [LARGE SCALE GENOMIC DNA]</scope>
    <source>
        <strain evidence="11">JCM 15906</strain>
    </source>
</reference>
<dbReference type="SMART" id="SM00977">
    <property type="entry name" value="TilS_C"/>
    <property type="match status" value="1"/>
</dbReference>